<dbReference type="EMBL" id="WUBL01000046">
    <property type="protein sequence ID" value="KAF2968759.1"/>
    <property type="molecule type" value="Genomic_DNA"/>
</dbReference>
<feature type="compositionally biased region" description="Polar residues" evidence="1">
    <location>
        <begin position="290"/>
        <end position="303"/>
    </location>
</feature>
<feature type="compositionally biased region" description="Basic and acidic residues" evidence="1">
    <location>
        <begin position="564"/>
        <end position="582"/>
    </location>
</feature>
<gene>
    <name evidence="2" type="ORF">GQX73_g4820</name>
</gene>
<evidence type="ECO:0000256" key="1">
    <source>
        <dbReference type="SAM" id="MobiDB-lite"/>
    </source>
</evidence>
<feature type="compositionally biased region" description="Polar residues" evidence="1">
    <location>
        <begin position="476"/>
        <end position="517"/>
    </location>
</feature>
<feature type="compositionally biased region" description="Basic and acidic residues" evidence="1">
    <location>
        <begin position="462"/>
        <end position="475"/>
    </location>
</feature>
<feature type="region of interest" description="Disordered" evidence="1">
    <location>
        <begin position="457"/>
        <end position="598"/>
    </location>
</feature>
<accession>A0A7C8J1N4</accession>
<proteinExistence type="predicted"/>
<dbReference type="AlphaFoldDB" id="A0A7C8J1N4"/>
<reference evidence="2 3" key="1">
    <citation type="submission" date="2019-12" db="EMBL/GenBank/DDBJ databases">
        <title>Draft genome sequence of the ascomycete Xylaria multiplex DSM 110363.</title>
        <authorList>
            <person name="Buettner E."/>
            <person name="Kellner H."/>
        </authorList>
    </citation>
    <scope>NUCLEOTIDE SEQUENCE [LARGE SCALE GENOMIC DNA]</scope>
    <source>
        <strain evidence="2 3">DSM 110363</strain>
    </source>
</reference>
<evidence type="ECO:0000313" key="3">
    <source>
        <dbReference type="Proteomes" id="UP000481858"/>
    </source>
</evidence>
<dbReference type="OrthoDB" id="5235253at2759"/>
<name>A0A7C8J1N4_9PEZI</name>
<evidence type="ECO:0000313" key="2">
    <source>
        <dbReference type="EMBL" id="KAF2968759.1"/>
    </source>
</evidence>
<feature type="compositionally biased region" description="Basic and acidic residues" evidence="1">
    <location>
        <begin position="275"/>
        <end position="288"/>
    </location>
</feature>
<dbReference type="InParanoid" id="A0A7C8J1N4"/>
<feature type="region of interest" description="Disordered" evidence="1">
    <location>
        <begin position="275"/>
        <end position="316"/>
    </location>
</feature>
<feature type="compositionally biased region" description="Basic residues" evidence="1">
    <location>
        <begin position="211"/>
        <end position="220"/>
    </location>
</feature>
<organism evidence="2 3">
    <name type="scientific">Xylaria multiplex</name>
    <dbReference type="NCBI Taxonomy" id="323545"/>
    <lineage>
        <taxon>Eukaryota</taxon>
        <taxon>Fungi</taxon>
        <taxon>Dikarya</taxon>
        <taxon>Ascomycota</taxon>
        <taxon>Pezizomycotina</taxon>
        <taxon>Sordariomycetes</taxon>
        <taxon>Xylariomycetidae</taxon>
        <taxon>Xylariales</taxon>
        <taxon>Xylariaceae</taxon>
        <taxon>Xylaria</taxon>
    </lineage>
</organism>
<sequence length="598" mass="67599">MPGVVAPASATMAYESEKFNAHNASKISERKRHGLRIKPSDIQKKPKRRLRKPLSNKARLMITKNTTKLIERRDTLDREVLVAVKKETPNSSDWLSRDKLLRNRGHLEKQERSHLSKCTKTLAGLERLYRRDPSFARAHDYDLVRTLLWRFKRNLGPLLESYTNQSSKRNNDSNQTSSSGSDSESAWSDTTDEDDEELPRKLITPEPSSNHRYKTPKKAKTNLQSQDTATAEYFTRETPIQTKANKEKRKHEQEPAQSLPSKKVRFALDDDINDLKYSHDNRNKERKGMTLNQDTENGKQSSRGILKNDEPPTISCTPQERRLIEGRRRLDEIVSQCFKALDSLVCDTLDWPFDFDFNGRRHMDSRNPGKEMSGALMIDSSIDENSFGAKPGYGVGKDPINPCPSIVEPGFSSHEPGEPKILTTLPAIHHKLQGANQSPNDDQKINPDLRQIESGNQQLRAAQDRNRSASSHFDRNSPNPLAPSGSSSWNASGETNGEYNQYVENSARPSPHQLQLSHSRRVTPVPAPQPWRVLGILSPFGDGLPPTPTKSSQHHHSSGTRIIHTKEPTSNRSKLREPRLPEPESSPLNGFLHTNSDK</sequence>
<feature type="region of interest" description="Disordered" evidence="1">
    <location>
        <begin position="162"/>
        <end position="261"/>
    </location>
</feature>
<feature type="compositionally biased region" description="Low complexity" evidence="1">
    <location>
        <begin position="172"/>
        <end position="189"/>
    </location>
</feature>
<keyword evidence="3" id="KW-1185">Reference proteome</keyword>
<protein>
    <submittedName>
        <fullName evidence="2">Uncharacterized protein</fullName>
    </submittedName>
</protein>
<dbReference type="Proteomes" id="UP000481858">
    <property type="component" value="Unassembled WGS sequence"/>
</dbReference>
<comment type="caution">
    <text evidence="2">The sequence shown here is derived from an EMBL/GenBank/DDBJ whole genome shotgun (WGS) entry which is preliminary data.</text>
</comment>